<sequence>MWAKSFAAALLGLPLTVGIIGLVALLWPGPIERTALPWLLMSFPLWIGVMSMAFAFRSGLRAWLWMGGATALCFALIHGAKLLGWTAELPA</sequence>
<feature type="transmembrane region" description="Helical" evidence="1">
    <location>
        <begin position="38"/>
        <end position="56"/>
    </location>
</feature>
<dbReference type="RefSeq" id="WP_182667955.1">
    <property type="nucleotide sequence ID" value="NZ_JACHTE010000001.1"/>
</dbReference>
<protein>
    <recommendedName>
        <fullName evidence="4">Transmembrane protein</fullName>
    </recommendedName>
</protein>
<gene>
    <name evidence="2" type="ORF">H4F99_01595</name>
</gene>
<feature type="transmembrane region" description="Helical" evidence="1">
    <location>
        <begin position="6"/>
        <end position="26"/>
    </location>
</feature>
<evidence type="ECO:0008006" key="4">
    <source>
        <dbReference type="Google" id="ProtNLM"/>
    </source>
</evidence>
<keyword evidence="3" id="KW-1185">Reference proteome</keyword>
<organism evidence="2 3">
    <name type="scientific">Marilutibacter penaei</name>
    <dbReference type="NCBI Taxonomy" id="2759900"/>
    <lineage>
        <taxon>Bacteria</taxon>
        <taxon>Pseudomonadati</taxon>
        <taxon>Pseudomonadota</taxon>
        <taxon>Gammaproteobacteria</taxon>
        <taxon>Lysobacterales</taxon>
        <taxon>Lysobacteraceae</taxon>
        <taxon>Marilutibacter</taxon>
    </lineage>
</organism>
<comment type="caution">
    <text evidence="2">The sequence shown here is derived from an EMBL/GenBank/DDBJ whole genome shotgun (WGS) entry which is preliminary data.</text>
</comment>
<keyword evidence="1" id="KW-1133">Transmembrane helix</keyword>
<proteinExistence type="predicted"/>
<keyword evidence="1" id="KW-0812">Transmembrane</keyword>
<reference evidence="2 3" key="1">
    <citation type="submission" date="2020-07" db="EMBL/GenBank/DDBJ databases">
        <authorList>
            <person name="Xu S."/>
            <person name="Li A."/>
        </authorList>
    </citation>
    <scope>NUCLEOTIDE SEQUENCE [LARGE SCALE GENOMIC DNA]</scope>
    <source>
        <strain evidence="2 3">SG-8</strain>
    </source>
</reference>
<evidence type="ECO:0000313" key="3">
    <source>
        <dbReference type="Proteomes" id="UP000552587"/>
    </source>
</evidence>
<dbReference type="AlphaFoldDB" id="A0A7W3U1D7"/>
<evidence type="ECO:0000256" key="1">
    <source>
        <dbReference type="SAM" id="Phobius"/>
    </source>
</evidence>
<dbReference type="Proteomes" id="UP000552587">
    <property type="component" value="Unassembled WGS sequence"/>
</dbReference>
<evidence type="ECO:0000313" key="2">
    <source>
        <dbReference type="EMBL" id="MBB1087176.1"/>
    </source>
</evidence>
<dbReference type="EMBL" id="JACHTE010000001">
    <property type="protein sequence ID" value="MBB1087176.1"/>
    <property type="molecule type" value="Genomic_DNA"/>
</dbReference>
<name>A0A7W3U1D7_9GAMM</name>
<accession>A0A7W3U1D7</accession>
<feature type="transmembrane region" description="Helical" evidence="1">
    <location>
        <begin position="62"/>
        <end position="83"/>
    </location>
</feature>
<keyword evidence="1" id="KW-0472">Membrane</keyword>